<feature type="non-terminal residue" evidence="5">
    <location>
        <position position="479"/>
    </location>
</feature>
<organism evidence="5 6">
    <name type="scientific">Scytalidium lignicola</name>
    <name type="common">Hyphomycete</name>
    <dbReference type="NCBI Taxonomy" id="5539"/>
    <lineage>
        <taxon>Eukaryota</taxon>
        <taxon>Fungi</taxon>
        <taxon>Dikarya</taxon>
        <taxon>Ascomycota</taxon>
        <taxon>Pezizomycotina</taxon>
        <taxon>Leotiomycetes</taxon>
        <taxon>Leotiomycetes incertae sedis</taxon>
        <taxon>Scytalidium</taxon>
    </lineage>
</organism>
<comment type="similarity">
    <text evidence="2">Belongs to the PAF1 family.</text>
</comment>
<gene>
    <name evidence="5" type="ORF">B7463_g2436</name>
</gene>
<dbReference type="Proteomes" id="UP000258309">
    <property type="component" value="Unassembled WGS sequence"/>
</dbReference>
<comment type="subcellular location">
    <subcellularLocation>
        <location evidence="1">Nucleus</location>
    </subcellularLocation>
</comment>
<evidence type="ECO:0000256" key="2">
    <source>
        <dbReference type="ARBA" id="ARBA00007560"/>
    </source>
</evidence>
<dbReference type="GO" id="GO:0003682">
    <property type="term" value="F:chromatin binding"/>
    <property type="evidence" value="ECO:0007669"/>
    <property type="project" value="TreeGrafter"/>
</dbReference>
<dbReference type="PANTHER" id="PTHR23188">
    <property type="entry name" value="RNA POLYMERASE II-ASSOCIATED FACTOR 1 HOMOLOG"/>
    <property type="match status" value="1"/>
</dbReference>
<evidence type="ECO:0000256" key="4">
    <source>
        <dbReference type="SAM" id="MobiDB-lite"/>
    </source>
</evidence>
<dbReference type="EMBL" id="NCSJ02000028">
    <property type="protein sequence ID" value="RFU33872.1"/>
    <property type="molecule type" value="Genomic_DNA"/>
</dbReference>
<keyword evidence="3" id="KW-0539">Nucleus</keyword>
<feature type="compositionally biased region" description="Acidic residues" evidence="4">
    <location>
        <begin position="466"/>
        <end position="479"/>
    </location>
</feature>
<protein>
    <submittedName>
        <fullName evidence="5">Uncharacterized protein</fullName>
    </submittedName>
</protein>
<dbReference type="InterPro" id="IPR007133">
    <property type="entry name" value="RNA_pol_II-assoc_Paf1"/>
</dbReference>
<comment type="caution">
    <text evidence="5">The sequence shown here is derived from an EMBL/GenBank/DDBJ whole genome shotgun (WGS) entry which is preliminary data.</text>
</comment>
<keyword evidence="6" id="KW-1185">Reference proteome</keyword>
<feature type="compositionally biased region" description="Acidic residues" evidence="4">
    <location>
        <begin position="438"/>
        <end position="450"/>
    </location>
</feature>
<dbReference type="GO" id="GO:0006368">
    <property type="term" value="P:transcription elongation by RNA polymerase II"/>
    <property type="evidence" value="ECO:0007669"/>
    <property type="project" value="InterPro"/>
</dbReference>
<accession>A0A3E2HL18</accession>
<dbReference type="OrthoDB" id="10260285at2759"/>
<feature type="compositionally biased region" description="Basic and acidic residues" evidence="4">
    <location>
        <begin position="259"/>
        <end position="278"/>
    </location>
</feature>
<reference evidence="5 6" key="1">
    <citation type="submission" date="2018-05" db="EMBL/GenBank/DDBJ databases">
        <title>Draft genome sequence of Scytalidium lignicola DSM 105466, a ubiquitous saprotrophic fungus.</title>
        <authorList>
            <person name="Buettner E."/>
            <person name="Gebauer A.M."/>
            <person name="Hofrichter M."/>
            <person name="Liers C."/>
            <person name="Kellner H."/>
        </authorList>
    </citation>
    <scope>NUCLEOTIDE SEQUENCE [LARGE SCALE GENOMIC DNA]</scope>
    <source>
        <strain evidence="5 6">DSM 105466</strain>
    </source>
</reference>
<proteinExistence type="inferred from homology"/>
<feature type="compositionally biased region" description="Basic and acidic residues" evidence="4">
    <location>
        <begin position="418"/>
        <end position="428"/>
    </location>
</feature>
<dbReference type="STRING" id="5539.A0A3E2HL18"/>
<evidence type="ECO:0000256" key="3">
    <source>
        <dbReference type="ARBA" id="ARBA00023242"/>
    </source>
</evidence>
<dbReference type="GO" id="GO:0016593">
    <property type="term" value="C:Cdc73/Paf1 complex"/>
    <property type="evidence" value="ECO:0007669"/>
    <property type="project" value="InterPro"/>
</dbReference>
<evidence type="ECO:0000256" key="1">
    <source>
        <dbReference type="ARBA" id="ARBA00004123"/>
    </source>
</evidence>
<feature type="non-terminal residue" evidence="5">
    <location>
        <position position="1"/>
    </location>
</feature>
<name>A0A3E2HL18_SCYLI</name>
<evidence type="ECO:0000313" key="5">
    <source>
        <dbReference type="EMBL" id="RFU33872.1"/>
    </source>
</evidence>
<dbReference type="AlphaFoldDB" id="A0A3E2HL18"/>
<dbReference type="Pfam" id="PF03985">
    <property type="entry name" value="Paf1"/>
    <property type="match status" value="1"/>
</dbReference>
<dbReference type="OMA" id="GAYYYPI"/>
<dbReference type="PANTHER" id="PTHR23188:SF12">
    <property type="entry name" value="RNA POLYMERASE II-ASSOCIATED FACTOR 1 HOMOLOG"/>
    <property type="match status" value="1"/>
</dbReference>
<feature type="region of interest" description="Disordered" evidence="4">
    <location>
        <begin position="415"/>
        <end position="479"/>
    </location>
</feature>
<sequence>MSSSASRGTERMIHQDYIARIRYSNALPPPPNPPKLLDIPNTGLASGQYTTPGFASRLAREQPLNIEADAELGMPLDLVGMPGIFDGDESSIQAPLNVPVPHPHDRALLRPLSTLGKPKFSDTGVSFLRRTEYISSHTSRSRFESTTSRTLIDNVGNRIKKPAVNLDKESPEYIKSEVQKSFQIAAQNLKDRGRVRHPSKRNVKIVESYPLIPDLDGFPDAGGYLSIKFLTNPVAPSSTYDTRLENSILRPIPPSEAEEQAKEEARELHERDPERYPPPDDSMEYEFFLPETAEEAANFKRKFDVLDPEKDDGELYTHTNAQGTKCFRFKRVRAYESATQVGSALDKYDDEVVIVVHDGSDGLHKKAAYYYPILQRTSIRPQRTKNILKNKLGFVVNAADEEAKITDWVDMQVEEPTEEMKSQRDVFKEYPYGKPEEETNEAAEDADGDREESGQNGNLNSSHKDEEEDEDKDAEAESE</sequence>
<dbReference type="GO" id="GO:0000993">
    <property type="term" value="F:RNA polymerase II complex binding"/>
    <property type="evidence" value="ECO:0007669"/>
    <property type="project" value="TreeGrafter"/>
</dbReference>
<evidence type="ECO:0000313" key="6">
    <source>
        <dbReference type="Proteomes" id="UP000258309"/>
    </source>
</evidence>
<feature type="region of interest" description="Disordered" evidence="4">
    <location>
        <begin position="250"/>
        <end position="282"/>
    </location>
</feature>